<name>G3XW09_ASPNA</name>
<keyword evidence="1" id="KW-0472">Membrane</keyword>
<evidence type="ECO:0000256" key="1">
    <source>
        <dbReference type="SAM" id="Phobius"/>
    </source>
</evidence>
<dbReference type="Proteomes" id="UP000009038">
    <property type="component" value="Unassembled WGS sequence"/>
</dbReference>
<evidence type="ECO:0000313" key="2">
    <source>
        <dbReference type="EMBL" id="EHA25412.1"/>
    </source>
</evidence>
<dbReference type="HOGENOM" id="CLU_1094062_0_0_1"/>
<accession>G3XW09</accession>
<dbReference type="AlphaFoldDB" id="G3XW09"/>
<dbReference type="EMBL" id="ACJE01000006">
    <property type="protein sequence ID" value="EHA25412.1"/>
    <property type="molecule type" value="Genomic_DNA"/>
</dbReference>
<evidence type="ECO:0000313" key="3">
    <source>
        <dbReference type="Proteomes" id="UP000009038"/>
    </source>
</evidence>
<reference evidence="2 3" key="1">
    <citation type="journal article" date="2011" name="Genome Res.">
        <title>Comparative genomics of citric-acid-producing Aspergillus niger ATCC 1015 versus enzyme-producing CBS 513.88.</title>
        <authorList>
            <person name="Andersen M.R."/>
            <person name="Salazar M.P."/>
            <person name="Schaap P.J."/>
            <person name="van de Vondervoort P.J."/>
            <person name="Culley D."/>
            <person name="Thykaer J."/>
            <person name="Frisvad J.C."/>
            <person name="Nielsen K.F."/>
            <person name="Albang R."/>
            <person name="Albermann K."/>
            <person name="Berka R.M."/>
            <person name="Braus G.H."/>
            <person name="Braus-Stromeyer S.A."/>
            <person name="Corrochano L.M."/>
            <person name="Dai Z."/>
            <person name="van Dijck P.W."/>
            <person name="Hofmann G."/>
            <person name="Lasure L.L."/>
            <person name="Magnuson J.K."/>
            <person name="Menke H."/>
            <person name="Meijer M."/>
            <person name="Meijer S.L."/>
            <person name="Nielsen J.B."/>
            <person name="Nielsen M.L."/>
            <person name="van Ooyen A.J."/>
            <person name="Pel H.J."/>
            <person name="Poulsen L."/>
            <person name="Samson R.A."/>
            <person name="Stam H."/>
            <person name="Tsang A."/>
            <person name="van den Brink J.M."/>
            <person name="Atkins A."/>
            <person name="Aerts A."/>
            <person name="Shapiro H."/>
            <person name="Pangilinan J."/>
            <person name="Salamov A."/>
            <person name="Lou Y."/>
            <person name="Lindquist E."/>
            <person name="Lucas S."/>
            <person name="Grimwood J."/>
            <person name="Grigoriev I.V."/>
            <person name="Kubicek C.P."/>
            <person name="Martinez D."/>
            <person name="van Peij N.N."/>
            <person name="Roubos J.A."/>
            <person name="Nielsen J."/>
            <person name="Baker S.E."/>
        </authorList>
    </citation>
    <scope>NUCLEOTIDE SEQUENCE [LARGE SCALE GENOMIC DNA]</scope>
    <source>
        <strain evidence="3">ATCC 1015 / CBS 113.46 / FGSC A1144 / LSHB Ac4 / NCTC 3858a / NRRL 328 / USDA 3528.7</strain>
    </source>
</reference>
<keyword evidence="1" id="KW-0812">Transmembrane</keyword>
<feature type="transmembrane region" description="Helical" evidence="1">
    <location>
        <begin position="189"/>
        <end position="208"/>
    </location>
</feature>
<gene>
    <name evidence="2" type="ORF">ASPNIDRAFT_42231</name>
</gene>
<feature type="transmembrane region" description="Helical" evidence="1">
    <location>
        <begin position="6"/>
        <end position="26"/>
    </location>
</feature>
<proteinExistence type="predicted"/>
<comment type="caution">
    <text evidence="2">The sequence shown here is derived from an EMBL/GenBank/DDBJ whole genome shotgun (WGS) entry which is preliminary data.</text>
</comment>
<protein>
    <submittedName>
        <fullName evidence="2">Uncharacterized protein</fullName>
    </submittedName>
</protein>
<dbReference type="VEuPathDB" id="FungiDB:ASPNIDRAFT2_42231"/>
<keyword evidence="1" id="KW-1133">Transmembrane helix</keyword>
<organism evidence="2 3">
    <name type="scientific">Aspergillus niger (strain ATCC 1015 / CBS 113.46 / FGSC A1144 / LSHB Ac4 / NCTC 3858a / NRRL 328 / USDA 3528.7)</name>
    <dbReference type="NCBI Taxonomy" id="380704"/>
    <lineage>
        <taxon>Eukaryota</taxon>
        <taxon>Fungi</taxon>
        <taxon>Dikarya</taxon>
        <taxon>Ascomycota</taxon>
        <taxon>Pezizomycotina</taxon>
        <taxon>Eurotiomycetes</taxon>
        <taxon>Eurotiomycetidae</taxon>
        <taxon>Eurotiales</taxon>
        <taxon>Aspergillaceae</taxon>
        <taxon>Aspergillus</taxon>
        <taxon>Aspergillus subgen. Circumdati</taxon>
    </lineage>
</organism>
<sequence length="254" mass="28380">MVALSSLAVITIILCSLTPAVIIRNYEERNCRVIRGRIAACRNAAEHACCDNRPGRTYSSSKFIGLPPTAIGYICTHYRGQNCGLVRDSGHGLSLCLNYPNSRGASWFDCRSCRRPNQLSDLELAIAHKANTSVEPDMIGFDGHEFSINESTPTDIRDALLAYFDSDATYADIPENIESTKQSRMRRRIEMLLTEFLVGSFWCGGYVFSWNQILFLYLIDPAVEVSSYACASLFETKNMALNASKSFKPHIEHV</sequence>
<dbReference type="OrthoDB" id="4732505at2759"/>